<organism evidence="4 5">
    <name type="scientific">Vibrio owensii CAIM 1854 = LMG 25443</name>
    <dbReference type="NCBI Taxonomy" id="1229493"/>
    <lineage>
        <taxon>Bacteria</taxon>
        <taxon>Pseudomonadati</taxon>
        <taxon>Pseudomonadota</taxon>
        <taxon>Gammaproteobacteria</taxon>
        <taxon>Vibrionales</taxon>
        <taxon>Vibrionaceae</taxon>
        <taxon>Vibrio</taxon>
    </lineage>
</organism>
<comment type="caution">
    <text evidence="4">The sequence shown here is derived from an EMBL/GenBank/DDBJ whole genome shotgun (WGS) entry which is preliminary data.</text>
</comment>
<sequence length="583" mass="65448">MSKLVINRTFGALRRSESRWELVDIEPHVAIRLKQLFPKIPKQQAKLFSLQDSQEVAADLLWFTQRYALQASDKDLRYLKKRSREYHKKQEEAHAILLPDYTPAVRAGLMPNQSLRDYQLVGLDLLESVKRLLVIDDVGLGKTYLGLGVGLLPNALPLVIVVEPHLQDQWCEKAAEFINLSVHKAKGTKPYKLPQADIYVFKYSQLSSWVDVLSAGWVKAIVYDEVQQLRRGGESQRGMAAFVINQNVPMVVGLTATLIYNYGIEAFNICNMIKPEVLGSRDEFLREWCTRDAGVANDKGIVADPDALGSYLRESRVLIRRTKADVGQVAKQLEPHIEWVAPNMKKVADMEVLAEQLAVKTLSGSYVERGQAARDFDLKMREMTGIAKAHSVAAYVRMFIESGTPVVLFGWHRGVYDIWAKELADLNPLFYTGSESQTQKERNKKAFINGESDLLIMSLRSGAGTDGIQHRCSTVIFGEEDWSPQVMTQCIGRLDRDGQEDSVFVFHAVTQYGSDPEMLSILGVKSSQARGIQDPGSKVVGKQVDTDRIKKLAEHYLASRGVKVPEKAESLNDADVELLREVI</sequence>
<dbReference type="PROSITE" id="PS51192">
    <property type="entry name" value="HELICASE_ATP_BIND_1"/>
    <property type="match status" value="1"/>
</dbReference>
<name>A0A0C1ZDA3_9VIBR</name>
<dbReference type="InterPro" id="IPR000330">
    <property type="entry name" value="SNF2_N"/>
</dbReference>
<proteinExistence type="predicted"/>
<dbReference type="Proteomes" id="UP000031586">
    <property type="component" value="Unassembled WGS sequence"/>
</dbReference>
<dbReference type="PATRIC" id="fig|1229493.5.peg.3845"/>
<accession>A0A0C1ZDA3</accession>
<dbReference type="SUPFAM" id="SSF52540">
    <property type="entry name" value="P-loop containing nucleoside triphosphate hydrolases"/>
    <property type="match status" value="2"/>
</dbReference>
<evidence type="ECO:0000259" key="3">
    <source>
        <dbReference type="PROSITE" id="PS51192"/>
    </source>
</evidence>
<dbReference type="GO" id="GO:0016787">
    <property type="term" value="F:hydrolase activity"/>
    <property type="evidence" value="ECO:0007669"/>
    <property type="project" value="UniProtKB-KW"/>
</dbReference>
<protein>
    <recommendedName>
        <fullName evidence="3">Helicase ATP-binding domain-containing protein</fullName>
    </recommendedName>
</protein>
<dbReference type="RefSeq" id="WP_020195227.1">
    <property type="nucleotide sequence ID" value="NZ_BAOH01000018.1"/>
</dbReference>
<dbReference type="AlphaFoldDB" id="A0A0C1ZDA3"/>
<dbReference type="SMART" id="SM00487">
    <property type="entry name" value="DEXDc"/>
    <property type="match status" value="1"/>
</dbReference>
<keyword evidence="1" id="KW-0378">Hydrolase</keyword>
<dbReference type="Pfam" id="PF00176">
    <property type="entry name" value="SNF2-rel_dom"/>
    <property type="match status" value="1"/>
</dbReference>
<keyword evidence="2" id="KW-0067">ATP-binding</keyword>
<dbReference type="InterPro" id="IPR027417">
    <property type="entry name" value="P-loop_NTPase"/>
</dbReference>
<reference evidence="4 5" key="1">
    <citation type="submission" date="2014-07" db="EMBL/GenBank/DDBJ databases">
        <title>Unique and conserved regions in Vibrio harveyi and related species in comparison with the shrimp pathogen Vibrio harveyi CAIM 1792.</title>
        <authorList>
            <person name="Espinoza-Valles I."/>
            <person name="Vora G."/>
            <person name="Leekitcharoenphon P."/>
            <person name="Ussery D."/>
            <person name="Hoj L."/>
            <person name="Gomez-Gil B."/>
        </authorList>
    </citation>
    <scope>NUCLEOTIDE SEQUENCE [LARGE SCALE GENOMIC DNA]</scope>
    <source>
        <strain evidence="5">CAIM 1854 / LMG 25443</strain>
    </source>
</reference>
<keyword evidence="2" id="KW-0347">Helicase</keyword>
<dbReference type="PANTHER" id="PTHR45766">
    <property type="entry name" value="DNA ANNEALING HELICASE AND ENDONUCLEASE ZRANB3 FAMILY MEMBER"/>
    <property type="match status" value="1"/>
</dbReference>
<dbReference type="Gene3D" id="3.40.50.300">
    <property type="entry name" value="P-loop containing nucleotide triphosphate hydrolases"/>
    <property type="match status" value="2"/>
</dbReference>
<keyword evidence="2" id="KW-0547">Nucleotide-binding</keyword>
<feature type="domain" description="Helicase ATP-binding" evidence="3">
    <location>
        <begin position="123"/>
        <end position="276"/>
    </location>
</feature>
<dbReference type="InterPro" id="IPR049730">
    <property type="entry name" value="SNF2/RAD54-like_C"/>
</dbReference>
<dbReference type="PANTHER" id="PTHR45766:SF6">
    <property type="entry name" value="SWI_SNF-RELATED MATRIX-ASSOCIATED ACTIN-DEPENDENT REGULATOR OF CHROMATIN SUBFAMILY A-LIKE PROTEIN 1"/>
    <property type="match status" value="1"/>
</dbReference>
<evidence type="ECO:0000256" key="1">
    <source>
        <dbReference type="ARBA" id="ARBA00022801"/>
    </source>
</evidence>
<dbReference type="GO" id="GO:0004386">
    <property type="term" value="F:helicase activity"/>
    <property type="evidence" value="ECO:0007669"/>
    <property type="project" value="UniProtKB-KW"/>
</dbReference>
<dbReference type="GO" id="GO:0031297">
    <property type="term" value="P:replication fork processing"/>
    <property type="evidence" value="ECO:0007669"/>
    <property type="project" value="TreeGrafter"/>
</dbReference>
<evidence type="ECO:0000313" key="4">
    <source>
        <dbReference type="EMBL" id="KIF51016.1"/>
    </source>
</evidence>
<gene>
    <name evidence="4" type="ORF">H735_22205</name>
</gene>
<dbReference type="EMBL" id="JPRD01000044">
    <property type="protein sequence ID" value="KIF51016.1"/>
    <property type="molecule type" value="Genomic_DNA"/>
</dbReference>
<evidence type="ECO:0000256" key="2">
    <source>
        <dbReference type="ARBA" id="ARBA00022806"/>
    </source>
</evidence>
<evidence type="ECO:0000313" key="5">
    <source>
        <dbReference type="Proteomes" id="UP000031586"/>
    </source>
</evidence>
<dbReference type="GO" id="GO:0005524">
    <property type="term" value="F:ATP binding"/>
    <property type="evidence" value="ECO:0007669"/>
    <property type="project" value="InterPro"/>
</dbReference>
<dbReference type="CDD" id="cd18793">
    <property type="entry name" value="SF2_C_SNF"/>
    <property type="match status" value="1"/>
</dbReference>
<dbReference type="GO" id="GO:0006281">
    <property type="term" value="P:DNA repair"/>
    <property type="evidence" value="ECO:0007669"/>
    <property type="project" value="TreeGrafter"/>
</dbReference>
<dbReference type="InterPro" id="IPR014001">
    <property type="entry name" value="Helicase_ATP-bd"/>
</dbReference>